<feature type="chain" id="PRO_5030808672" evidence="1">
    <location>
        <begin position="24"/>
        <end position="262"/>
    </location>
</feature>
<organism evidence="2">
    <name type="scientific">Craspedostauros australis</name>
    <dbReference type="NCBI Taxonomy" id="1486917"/>
    <lineage>
        <taxon>Eukaryota</taxon>
        <taxon>Sar</taxon>
        <taxon>Stramenopiles</taxon>
        <taxon>Ochrophyta</taxon>
        <taxon>Bacillariophyta</taxon>
        <taxon>Bacillariophyceae</taxon>
        <taxon>Bacillariophycidae</taxon>
        <taxon>Naviculales</taxon>
        <taxon>Naviculaceae</taxon>
        <taxon>Craspedostauros</taxon>
    </lineage>
</organism>
<proteinExistence type="predicted"/>
<name>A0A7R9WVT3_9STRA</name>
<evidence type="ECO:0000313" key="2">
    <source>
        <dbReference type="EMBL" id="CAD8335517.1"/>
    </source>
</evidence>
<dbReference type="AlphaFoldDB" id="A0A7R9WVT3"/>
<reference evidence="2" key="1">
    <citation type="submission" date="2021-01" db="EMBL/GenBank/DDBJ databases">
        <authorList>
            <person name="Corre E."/>
            <person name="Pelletier E."/>
            <person name="Niang G."/>
            <person name="Scheremetjew M."/>
            <person name="Finn R."/>
            <person name="Kale V."/>
            <person name="Holt S."/>
            <person name="Cochrane G."/>
            <person name="Meng A."/>
            <person name="Brown T."/>
            <person name="Cohen L."/>
        </authorList>
    </citation>
    <scope>NUCLEOTIDE SEQUENCE</scope>
    <source>
        <strain evidence="2">CCMP3328</strain>
    </source>
</reference>
<accession>A0A7R9WVT3</accession>
<protein>
    <submittedName>
        <fullName evidence="2">Uncharacterized protein</fullName>
    </submittedName>
</protein>
<evidence type="ECO:0000256" key="1">
    <source>
        <dbReference type="SAM" id="SignalP"/>
    </source>
</evidence>
<sequence length="262" mass="28100">MKTQQSIGLGLWMMSHWVVAVSAAPTISAMANCSLCSAQDMPQDMTAKIAPGTMGALTCQEAFDLGHFELPQQNCTTLRTLGSSVCQCGEPVPDVVHDCTLCQDGGALPQPYLEARPERICALVQVDAKRDDPQRCSAWQSTYGNYCGCDNSVDESSICRICGDAEMDFDYLVVVDGANGVTCGDVELEANGAADPSETACQAYRNQYSSKCCKAKEEDKENTNADADTEDKSKALQSIWDPTKLTAITIMASAVVCVSFLV</sequence>
<dbReference type="EMBL" id="HBEF01012114">
    <property type="protein sequence ID" value="CAD8335517.1"/>
    <property type="molecule type" value="Transcribed_RNA"/>
</dbReference>
<gene>
    <name evidence="2" type="ORF">CAUS1442_LOCUS7622</name>
</gene>
<feature type="signal peptide" evidence="1">
    <location>
        <begin position="1"/>
        <end position="23"/>
    </location>
</feature>
<keyword evidence="1" id="KW-0732">Signal</keyword>